<dbReference type="RefSeq" id="XP_038790154.1">
    <property type="nucleotide sequence ID" value="XM_038926862.1"/>
</dbReference>
<protein>
    <recommendedName>
        <fullName evidence="1">Gfd2/YDR514C-like C-terminal domain-containing protein</fullName>
    </recommendedName>
</protein>
<reference evidence="2" key="2">
    <citation type="submission" date="2020-08" db="EMBL/GenBank/DDBJ databases">
        <title>Draft Genome Sequence of Cumin Blight Pathogen Alternaria burnsii.</title>
        <authorList>
            <person name="Feng Z."/>
        </authorList>
    </citation>
    <scope>NUCLEOTIDE SEQUENCE</scope>
    <source>
        <strain evidence="2">CBS107.38</strain>
    </source>
</reference>
<feature type="domain" description="Gfd2/YDR514C-like C-terminal" evidence="1">
    <location>
        <begin position="92"/>
        <end position="258"/>
    </location>
</feature>
<comment type="caution">
    <text evidence="2">The sequence shown here is derived from an EMBL/GenBank/DDBJ whole genome shotgun (WGS) entry which is preliminary data.</text>
</comment>
<dbReference type="Gene3D" id="3.30.420.10">
    <property type="entry name" value="Ribonuclease H-like superfamily/Ribonuclease H"/>
    <property type="match status" value="1"/>
</dbReference>
<evidence type="ECO:0000313" key="2">
    <source>
        <dbReference type="EMBL" id="KAF7680164.1"/>
    </source>
</evidence>
<gene>
    <name evidence="2" type="ORF">GT037_001815</name>
</gene>
<dbReference type="Pfam" id="PF21762">
    <property type="entry name" value="DEDDh_C"/>
    <property type="match status" value="1"/>
</dbReference>
<name>A0A8H7EJD0_9PLEO</name>
<evidence type="ECO:0000313" key="3">
    <source>
        <dbReference type="Proteomes" id="UP000596902"/>
    </source>
</evidence>
<dbReference type="PANTHER" id="PTHR28083:SF1">
    <property type="entry name" value="GOOD FOR FULL DBP5 ACTIVITY PROTEIN 2"/>
    <property type="match status" value="1"/>
</dbReference>
<dbReference type="InterPro" id="IPR036397">
    <property type="entry name" value="RNaseH_sf"/>
</dbReference>
<reference evidence="2" key="1">
    <citation type="submission" date="2020-01" db="EMBL/GenBank/DDBJ databases">
        <authorList>
            <person name="Feng Z.H.Z."/>
        </authorList>
    </citation>
    <scope>NUCLEOTIDE SEQUENCE</scope>
    <source>
        <strain evidence="2">CBS107.38</strain>
    </source>
</reference>
<evidence type="ECO:0000259" key="1">
    <source>
        <dbReference type="Pfam" id="PF21762"/>
    </source>
</evidence>
<keyword evidence="3" id="KW-1185">Reference proteome</keyword>
<dbReference type="GeneID" id="62200040"/>
<dbReference type="GO" id="GO:0003676">
    <property type="term" value="F:nucleic acid binding"/>
    <property type="evidence" value="ECO:0007669"/>
    <property type="project" value="InterPro"/>
</dbReference>
<dbReference type="PANTHER" id="PTHR28083">
    <property type="entry name" value="GOOD FOR FULL DBP5 ACTIVITY PROTEIN 2"/>
    <property type="match status" value="1"/>
</dbReference>
<dbReference type="Proteomes" id="UP000596902">
    <property type="component" value="Unassembled WGS sequence"/>
</dbReference>
<sequence length="300" mass="33786">MRPFSLIAKKWCKSEINTPDSQVALTRASLKLSISSSVALSINWTTLFRNNFLSNTVRSEIPKVTMNSLQQLHEIFNPGSPKAMQSSLSDIVLIAIDFENTQVMKDACTVEKNWQAGVAILDTKNIKQQQLDKLLRTHMFVTGTTAYVTKASNRYWFGKTDSASPLKLVNFIRSVVPPERKVAFVGHGVMNDLLVLQALGFQFPDSYVAFIDTLHVANEVFGCWAGPLRNLLRKLDCPHSRLHCAGNDANFTMKALLLLAAKKLEKEDGDRSMIDLLRRLGRRELPRRILSQVEEKPTKQ</sequence>
<dbReference type="GO" id="GO:0005634">
    <property type="term" value="C:nucleus"/>
    <property type="evidence" value="ECO:0007669"/>
    <property type="project" value="TreeGrafter"/>
</dbReference>
<dbReference type="InterPro" id="IPR048519">
    <property type="entry name" value="Gfd2/YDR514C-like_C"/>
</dbReference>
<proteinExistence type="predicted"/>
<dbReference type="InterPro" id="IPR012337">
    <property type="entry name" value="RNaseH-like_sf"/>
</dbReference>
<dbReference type="InterPro" id="IPR040151">
    <property type="entry name" value="Gfd2/YDR514C-like"/>
</dbReference>
<dbReference type="EMBL" id="JAAABM010000002">
    <property type="protein sequence ID" value="KAF7680164.1"/>
    <property type="molecule type" value="Genomic_DNA"/>
</dbReference>
<dbReference type="AlphaFoldDB" id="A0A8H7EJD0"/>
<organism evidence="2 3">
    <name type="scientific">Alternaria burnsii</name>
    <dbReference type="NCBI Taxonomy" id="1187904"/>
    <lineage>
        <taxon>Eukaryota</taxon>
        <taxon>Fungi</taxon>
        <taxon>Dikarya</taxon>
        <taxon>Ascomycota</taxon>
        <taxon>Pezizomycotina</taxon>
        <taxon>Dothideomycetes</taxon>
        <taxon>Pleosporomycetidae</taxon>
        <taxon>Pleosporales</taxon>
        <taxon>Pleosporineae</taxon>
        <taxon>Pleosporaceae</taxon>
        <taxon>Alternaria</taxon>
        <taxon>Alternaria sect. Alternaria</taxon>
    </lineage>
</organism>
<dbReference type="SUPFAM" id="SSF53098">
    <property type="entry name" value="Ribonuclease H-like"/>
    <property type="match status" value="1"/>
</dbReference>
<accession>A0A8H7EJD0</accession>